<dbReference type="EC" id="3.4.21.26" evidence="3"/>
<proteinExistence type="inferred from homology"/>
<feature type="domain" description="Peptidase S9 prolyl oligopeptidase catalytic" evidence="7">
    <location>
        <begin position="506"/>
        <end position="718"/>
    </location>
</feature>
<evidence type="ECO:0000256" key="2">
    <source>
        <dbReference type="ARBA" id="ARBA00005228"/>
    </source>
</evidence>
<evidence type="ECO:0000313" key="9">
    <source>
        <dbReference type="EMBL" id="EEF60483.1"/>
    </source>
</evidence>
<dbReference type="Pfam" id="PF00326">
    <property type="entry name" value="Peptidase_S9"/>
    <property type="match status" value="1"/>
</dbReference>
<evidence type="ECO:0000256" key="4">
    <source>
        <dbReference type="ARBA" id="ARBA00022670"/>
    </source>
</evidence>
<dbReference type="FunFam" id="3.40.50.1820:FF:000005">
    <property type="entry name" value="Prolyl endopeptidase"/>
    <property type="match status" value="1"/>
</dbReference>
<dbReference type="InterPro" id="IPR002470">
    <property type="entry name" value="Peptidase_S9A"/>
</dbReference>
<protein>
    <recommendedName>
        <fullName evidence="3">prolyl oligopeptidase</fullName>
        <ecNumber evidence="3">3.4.21.26</ecNumber>
    </recommendedName>
</protein>
<dbReference type="PROSITE" id="PS00708">
    <property type="entry name" value="PRO_ENDOPEP_SER"/>
    <property type="match status" value="1"/>
</dbReference>
<feature type="domain" description="Peptidase S9A N-terminal" evidence="8">
    <location>
        <begin position="43"/>
        <end position="447"/>
    </location>
</feature>
<dbReference type="GO" id="GO:0006508">
    <property type="term" value="P:proteolysis"/>
    <property type="evidence" value="ECO:0007669"/>
    <property type="project" value="UniProtKB-KW"/>
</dbReference>
<dbReference type="InterPro" id="IPR002471">
    <property type="entry name" value="Pept_S9_AS"/>
</dbReference>
<dbReference type="GO" id="GO:0070012">
    <property type="term" value="F:oligopeptidase activity"/>
    <property type="evidence" value="ECO:0007669"/>
    <property type="project" value="TreeGrafter"/>
</dbReference>
<dbReference type="EMBL" id="ABOX02000016">
    <property type="protein sequence ID" value="EEF60483.1"/>
    <property type="molecule type" value="Genomic_DNA"/>
</dbReference>
<name>B9XHZ0_PEDPL</name>
<evidence type="ECO:0000259" key="8">
    <source>
        <dbReference type="Pfam" id="PF02897"/>
    </source>
</evidence>
<dbReference type="SUPFAM" id="SSF50993">
    <property type="entry name" value="Peptidase/esterase 'gauge' domain"/>
    <property type="match status" value="1"/>
</dbReference>
<dbReference type="PANTHER" id="PTHR42881">
    <property type="entry name" value="PROLYL ENDOPEPTIDASE"/>
    <property type="match status" value="1"/>
</dbReference>
<dbReference type="Proteomes" id="UP000003688">
    <property type="component" value="Unassembled WGS sequence"/>
</dbReference>
<dbReference type="FunFam" id="2.130.10.120:FF:000001">
    <property type="entry name" value="Prolyl endopeptidase"/>
    <property type="match status" value="1"/>
</dbReference>
<keyword evidence="6" id="KW-0720">Serine protease</keyword>
<evidence type="ECO:0000256" key="1">
    <source>
        <dbReference type="ARBA" id="ARBA00001070"/>
    </source>
</evidence>
<evidence type="ECO:0000259" key="7">
    <source>
        <dbReference type="Pfam" id="PF00326"/>
    </source>
</evidence>
<evidence type="ECO:0000313" key="10">
    <source>
        <dbReference type="Proteomes" id="UP000003688"/>
    </source>
</evidence>
<evidence type="ECO:0000256" key="6">
    <source>
        <dbReference type="ARBA" id="ARBA00022825"/>
    </source>
</evidence>
<dbReference type="PROSITE" id="PS51257">
    <property type="entry name" value="PROKAR_LIPOPROTEIN"/>
    <property type="match status" value="1"/>
</dbReference>
<evidence type="ECO:0000256" key="3">
    <source>
        <dbReference type="ARBA" id="ARBA00011897"/>
    </source>
</evidence>
<dbReference type="RefSeq" id="WP_007415434.1">
    <property type="nucleotide sequence ID" value="NZ_ABOX02000016.1"/>
</dbReference>
<gene>
    <name evidence="9" type="ORF">Cflav_PD3453</name>
</gene>
<evidence type="ECO:0000256" key="5">
    <source>
        <dbReference type="ARBA" id="ARBA00022801"/>
    </source>
</evidence>
<dbReference type="InterPro" id="IPR001375">
    <property type="entry name" value="Peptidase_S9_cat"/>
</dbReference>
<dbReference type="AlphaFoldDB" id="B9XHZ0"/>
<comment type="catalytic activity">
    <reaction evidence="1">
        <text>Hydrolysis of Pro-|-Xaa &gt;&gt; Ala-|-Xaa in oligopeptides.</text>
        <dbReference type="EC" id="3.4.21.26"/>
    </reaction>
</comment>
<dbReference type="SUPFAM" id="SSF53474">
    <property type="entry name" value="alpha/beta-Hydrolases"/>
    <property type="match status" value="1"/>
</dbReference>
<dbReference type="Pfam" id="PF02897">
    <property type="entry name" value="Peptidase_S9_N"/>
    <property type="match status" value="1"/>
</dbReference>
<dbReference type="InterPro" id="IPR029058">
    <property type="entry name" value="AB_hydrolase_fold"/>
</dbReference>
<dbReference type="Gene3D" id="2.130.10.120">
    <property type="entry name" value="Prolyl oligopeptidase, N-terminal domain"/>
    <property type="match status" value="1"/>
</dbReference>
<dbReference type="STRING" id="320771.Cflav_PD3453"/>
<sequence precursor="true">MNLRTEPSTPFLSLFLCLLLASGLLSGCMHTRSHETLPPLVYPATAKTNQWDDYHGTRVADPYRWLEDDNAPTTKAWVEAQNKVTFDYLAQIPERANIKERLTQLWNYERFGIPFKEGGRYFVSHNTGLQNQSVIFTMSTLDAEPVLLLDPNTLSSDGTVALSGFHVSHDGNLVAYGLAKAGSDWQQFKVRDIRTGKDLPDEINWAKFSGISWRKDNQGFFYSRFAEPSKTDELKAANYFHKLYYHRLGSLQSDDVLIYERPDHKDWTFGGEVTDDGHYLIIHVEQGTDTRNRLFYRDLQAPNSPVVELLNDFDAAYHFIDNVGSIFYFHTDLNASRGRIISIDINKPDKANWLEVVPQTSDRLQGVSAVNNQLIADYLKDAHSEIKIYSLDGSLIRTVALPGLGTAGGFGGKRYERETFYSFTSYTVPSTIYRYDLTTGTSTVFRQPKIHLDSSEFETRQVFFHSKDGTRIPMFITHKKGLKLNGNNPTYLYGYGGFDISITPGFSPSSMTWLEMGGVFAVANLRGGGEYGEEWHQQGMKSKKQNVFDDFIAAGEWLIANKYTRRDKLAIGGGSNGGLLVGACVTQRPDLFGAAVPAVGVMDMLRFHKFTIGWAWTSDYGSADNADEFKTLFAYSPLHNIKPGTHYPATLILTGDHDDRVVPAHSFKFASTLQAAQAGPKPVLIRIETRAGHGAGKPTAKAIEEESDKWAFLVHQLDLHPEGLNAAAK</sequence>
<keyword evidence="5 9" id="KW-0378">Hydrolase</keyword>
<comment type="caution">
    <text evidence="9">The sequence shown here is derived from an EMBL/GenBank/DDBJ whole genome shotgun (WGS) entry which is preliminary data.</text>
</comment>
<dbReference type="Gene3D" id="3.40.50.1820">
    <property type="entry name" value="alpha/beta hydrolase"/>
    <property type="match status" value="1"/>
</dbReference>
<dbReference type="PRINTS" id="PR00862">
    <property type="entry name" value="PROLIGOPTASE"/>
</dbReference>
<keyword evidence="4" id="KW-0645">Protease</keyword>
<dbReference type="GO" id="GO:0004252">
    <property type="term" value="F:serine-type endopeptidase activity"/>
    <property type="evidence" value="ECO:0007669"/>
    <property type="project" value="UniProtKB-EC"/>
</dbReference>
<dbReference type="PANTHER" id="PTHR42881:SF2">
    <property type="entry name" value="PROLYL ENDOPEPTIDASE"/>
    <property type="match status" value="1"/>
</dbReference>
<dbReference type="GO" id="GO:0005829">
    <property type="term" value="C:cytosol"/>
    <property type="evidence" value="ECO:0007669"/>
    <property type="project" value="TreeGrafter"/>
</dbReference>
<organism evidence="9 10">
    <name type="scientific">Pedosphaera parvula (strain Ellin514)</name>
    <dbReference type="NCBI Taxonomy" id="320771"/>
    <lineage>
        <taxon>Bacteria</taxon>
        <taxon>Pseudomonadati</taxon>
        <taxon>Verrucomicrobiota</taxon>
        <taxon>Pedosphaerae</taxon>
        <taxon>Pedosphaerales</taxon>
        <taxon>Pedosphaeraceae</taxon>
        <taxon>Pedosphaera</taxon>
    </lineage>
</organism>
<dbReference type="InterPro" id="IPR023302">
    <property type="entry name" value="Pept_S9A_N"/>
</dbReference>
<dbReference type="InterPro" id="IPR051167">
    <property type="entry name" value="Prolyl_oligopep/macrocyclase"/>
</dbReference>
<comment type="similarity">
    <text evidence="2">Belongs to the peptidase S9A family.</text>
</comment>
<reference evidence="9 10" key="1">
    <citation type="journal article" date="2011" name="J. Bacteriol.">
        <title>Genome sequence of 'Pedosphaera parvula' Ellin514, an aerobic Verrucomicrobial isolate from pasture soil.</title>
        <authorList>
            <person name="Kant R."/>
            <person name="van Passel M.W."/>
            <person name="Sangwan P."/>
            <person name="Palva A."/>
            <person name="Lucas S."/>
            <person name="Copeland A."/>
            <person name="Lapidus A."/>
            <person name="Glavina Del Rio T."/>
            <person name="Dalin E."/>
            <person name="Tice H."/>
            <person name="Bruce D."/>
            <person name="Goodwin L."/>
            <person name="Pitluck S."/>
            <person name="Chertkov O."/>
            <person name="Larimer F.W."/>
            <person name="Land M.L."/>
            <person name="Hauser L."/>
            <person name="Brettin T.S."/>
            <person name="Detter J.C."/>
            <person name="Han S."/>
            <person name="de Vos W.M."/>
            <person name="Janssen P.H."/>
            <person name="Smidt H."/>
        </authorList>
    </citation>
    <scope>NUCLEOTIDE SEQUENCE [LARGE SCALE GENOMIC DNA]</scope>
    <source>
        <strain evidence="9 10">Ellin514</strain>
    </source>
</reference>
<accession>B9XHZ0</accession>
<keyword evidence="10" id="KW-1185">Reference proteome</keyword>